<evidence type="ECO:0000256" key="1">
    <source>
        <dbReference type="ARBA" id="ARBA00022553"/>
    </source>
</evidence>
<dbReference type="PROSITE" id="PS50110">
    <property type="entry name" value="RESPONSE_REGULATORY"/>
    <property type="match status" value="1"/>
</dbReference>
<dbReference type="InterPro" id="IPR050595">
    <property type="entry name" value="Bact_response_regulator"/>
</dbReference>
<feature type="modified residue" description="4-aspartylphosphate" evidence="4">
    <location>
        <position position="69"/>
    </location>
</feature>
<keyword evidence="1 4" id="KW-0597">Phosphoprotein</keyword>
<organism evidence="6 7">
    <name type="scientific">Microvirga arsenatis</name>
    <dbReference type="NCBI Taxonomy" id="2692265"/>
    <lineage>
        <taxon>Bacteria</taxon>
        <taxon>Pseudomonadati</taxon>
        <taxon>Pseudomonadota</taxon>
        <taxon>Alphaproteobacteria</taxon>
        <taxon>Hyphomicrobiales</taxon>
        <taxon>Methylobacteriaceae</taxon>
        <taxon>Microvirga</taxon>
    </lineage>
</organism>
<dbReference type="Pfam" id="PF00072">
    <property type="entry name" value="Response_reg"/>
    <property type="match status" value="1"/>
</dbReference>
<protein>
    <submittedName>
        <fullName evidence="6">Response regulator</fullName>
    </submittedName>
</protein>
<dbReference type="EMBL" id="JAAAXJ010000006">
    <property type="protein sequence ID" value="NBJ25320.1"/>
    <property type="molecule type" value="Genomic_DNA"/>
</dbReference>
<evidence type="ECO:0000256" key="3">
    <source>
        <dbReference type="ARBA" id="ARBA00023163"/>
    </source>
</evidence>
<dbReference type="Gene3D" id="3.40.50.2300">
    <property type="match status" value="1"/>
</dbReference>
<dbReference type="PANTHER" id="PTHR44591">
    <property type="entry name" value="STRESS RESPONSE REGULATOR PROTEIN 1"/>
    <property type="match status" value="1"/>
</dbReference>
<dbReference type="Proteomes" id="UP000818323">
    <property type="component" value="Unassembled WGS sequence"/>
</dbReference>
<evidence type="ECO:0000313" key="7">
    <source>
        <dbReference type="Proteomes" id="UP000818323"/>
    </source>
</evidence>
<keyword evidence="3" id="KW-0804">Transcription</keyword>
<feature type="domain" description="Response regulatory" evidence="5">
    <location>
        <begin position="18"/>
        <end position="134"/>
    </location>
</feature>
<dbReference type="InterPro" id="IPR011006">
    <property type="entry name" value="CheY-like_superfamily"/>
</dbReference>
<reference evidence="6 7" key="1">
    <citation type="submission" date="2020-01" db="EMBL/GenBank/DDBJ databases">
        <title>Microvirga sp. nov., an arsenate reduction bacterium isolated from Tibet hotspring sediments.</title>
        <authorList>
            <person name="Yuan C.-G."/>
        </authorList>
    </citation>
    <scope>NUCLEOTIDE SEQUENCE [LARGE SCALE GENOMIC DNA]</scope>
    <source>
        <strain evidence="6 7">SYSU G3D203</strain>
    </source>
</reference>
<keyword evidence="2" id="KW-0805">Transcription regulation</keyword>
<dbReference type="InterPro" id="IPR001789">
    <property type="entry name" value="Sig_transdc_resp-reg_receiver"/>
</dbReference>
<dbReference type="PANTHER" id="PTHR44591:SF3">
    <property type="entry name" value="RESPONSE REGULATORY DOMAIN-CONTAINING PROTEIN"/>
    <property type="match status" value="1"/>
</dbReference>
<dbReference type="SUPFAM" id="SSF52172">
    <property type="entry name" value="CheY-like"/>
    <property type="match status" value="1"/>
</dbReference>
<evidence type="ECO:0000256" key="4">
    <source>
        <dbReference type="PROSITE-ProRule" id="PRU00169"/>
    </source>
</evidence>
<accession>A0ABW9YYP2</accession>
<evidence type="ECO:0000259" key="5">
    <source>
        <dbReference type="PROSITE" id="PS50110"/>
    </source>
</evidence>
<name>A0ABW9YYP2_9HYPH</name>
<gene>
    <name evidence="6" type="ORF">GR303_13250</name>
</gene>
<evidence type="ECO:0000256" key="2">
    <source>
        <dbReference type="ARBA" id="ARBA00023015"/>
    </source>
</evidence>
<proteinExistence type="predicted"/>
<sequence>MSTTSTHLSAKADAPPLTILVVEDEVLIRFVIADYLRECGYRVHEAVNAEEAIAILESPEVAVDIVFSDVEMPGSMDGFALARWVRAHKSGIQVILTSGVERSADIAATLCEAGPLLKKPYPSQDVVDRIRQLAAKAR</sequence>
<comment type="caution">
    <text evidence="6">The sequence shown here is derived from an EMBL/GenBank/DDBJ whole genome shotgun (WGS) entry which is preliminary data.</text>
</comment>
<keyword evidence="7" id="KW-1185">Reference proteome</keyword>
<evidence type="ECO:0000313" key="6">
    <source>
        <dbReference type="EMBL" id="NBJ25320.1"/>
    </source>
</evidence>
<dbReference type="RefSeq" id="WP_161722718.1">
    <property type="nucleotide sequence ID" value="NZ_JAAAXI010000005.1"/>
</dbReference>
<dbReference type="SMART" id="SM00448">
    <property type="entry name" value="REC"/>
    <property type="match status" value="1"/>
</dbReference>